<sequence length="92" mass="10505">MDITTSFNIEYSVGLDSRRIKSHMFLFTKMMLNSFAKYELVVKGYLTWDKVYVFVDDHVKEYGLCGSGSETELIYLTSHKKDASLSALESSS</sequence>
<keyword evidence="2" id="KW-1185">Reference proteome</keyword>
<dbReference type="Proteomes" id="UP000637643">
    <property type="component" value="Unassembled WGS sequence"/>
</dbReference>
<dbReference type="AlphaFoldDB" id="A0A917C7Z0"/>
<dbReference type="EMBL" id="BMKR01000006">
    <property type="protein sequence ID" value="GGF72113.1"/>
    <property type="molecule type" value="Genomic_DNA"/>
</dbReference>
<accession>A0A917C7Z0</accession>
<dbReference type="RefSeq" id="WP_189023784.1">
    <property type="nucleotide sequence ID" value="NZ_BMKR01000006.1"/>
</dbReference>
<comment type="caution">
    <text evidence="1">The sequence shown here is derived from an EMBL/GenBank/DDBJ whole genome shotgun (WGS) entry which is preliminary data.</text>
</comment>
<organism evidence="1 2">
    <name type="scientific">Paenibacillus albidus</name>
    <dbReference type="NCBI Taxonomy" id="2041023"/>
    <lineage>
        <taxon>Bacteria</taxon>
        <taxon>Bacillati</taxon>
        <taxon>Bacillota</taxon>
        <taxon>Bacilli</taxon>
        <taxon>Bacillales</taxon>
        <taxon>Paenibacillaceae</taxon>
        <taxon>Paenibacillus</taxon>
    </lineage>
</organism>
<proteinExistence type="predicted"/>
<evidence type="ECO:0000313" key="1">
    <source>
        <dbReference type="EMBL" id="GGF72113.1"/>
    </source>
</evidence>
<name>A0A917C7Z0_9BACL</name>
<gene>
    <name evidence="1" type="ORF">GCM10010912_16550</name>
</gene>
<reference evidence="1" key="1">
    <citation type="journal article" date="2014" name="Int. J. Syst. Evol. Microbiol.">
        <title>Complete genome sequence of Corynebacterium casei LMG S-19264T (=DSM 44701T), isolated from a smear-ripened cheese.</title>
        <authorList>
            <consortium name="US DOE Joint Genome Institute (JGI-PGF)"/>
            <person name="Walter F."/>
            <person name="Albersmeier A."/>
            <person name="Kalinowski J."/>
            <person name="Ruckert C."/>
        </authorList>
    </citation>
    <scope>NUCLEOTIDE SEQUENCE</scope>
    <source>
        <strain evidence="1">CGMCC 1.16134</strain>
    </source>
</reference>
<evidence type="ECO:0000313" key="2">
    <source>
        <dbReference type="Proteomes" id="UP000637643"/>
    </source>
</evidence>
<protein>
    <submittedName>
        <fullName evidence="1">Uncharacterized protein</fullName>
    </submittedName>
</protein>
<reference evidence="1" key="2">
    <citation type="submission" date="2020-09" db="EMBL/GenBank/DDBJ databases">
        <authorList>
            <person name="Sun Q."/>
            <person name="Zhou Y."/>
        </authorList>
    </citation>
    <scope>NUCLEOTIDE SEQUENCE</scope>
    <source>
        <strain evidence="1">CGMCC 1.16134</strain>
    </source>
</reference>